<evidence type="ECO:0000256" key="5">
    <source>
        <dbReference type="ARBA" id="ARBA00022692"/>
    </source>
</evidence>
<evidence type="ECO:0000313" key="9">
    <source>
        <dbReference type="EMBL" id="MCC2256009.1"/>
    </source>
</evidence>
<sequence length="315" mass="33944">MAENLVFSLNATVPIFLLMVLGFLFRELGWIDDIFASKMNKFVFLVPLPCLLFEDLATVDFAEAWNPKFVLFCFAVTLISIGLAAAVSFLWHDRSIQGEFIQASYRSSAALLGIAFIQNIYGNAGMGPMMIIGSVPLYNAMAVVVLSFFQPERRPIDRALIKSTLKGIVTNPIIIGIAAGLIWSALDLPLPVIAEKTVANIGNTATPLGLIAMGAAFDVRKAFGMAKPAITASVIKLVGFAALFLPVAVRLGFRSEELVAILVMLGSATTVSCYVMAKNMGHDGALTSSTVMLTTLFSAFTLTGWLFLLRTFGLI</sequence>
<reference evidence="9 10" key="1">
    <citation type="submission" date="2021-10" db="EMBL/GenBank/DDBJ databases">
        <title>Anaerobic single-cell dispensing facilitates the cultivation of human gut bacteria.</title>
        <authorList>
            <person name="Afrizal A."/>
        </authorList>
    </citation>
    <scope>NUCLEOTIDE SEQUENCE [LARGE SCALE GENOMIC DNA]</scope>
    <source>
        <strain evidence="9 10">CLA-AA-H200</strain>
    </source>
</reference>
<evidence type="ECO:0000256" key="2">
    <source>
        <dbReference type="ARBA" id="ARBA00010145"/>
    </source>
</evidence>
<keyword evidence="5 8" id="KW-0812">Transmembrane</keyword>
<feature type="transmembrane region" description="Helical" evidence="8">
    <location>
        <begin position="69"/>
        <end position="91"/>
    </location>
</feature>
<name>A0ABS8G2E4_9FIRM</name>
<feature type="transmembrane region" description="Helical" evidence="8">
    <location>
        <begin position="6"/>
        <end position="28"/>
    </location>
</feature>
<keyword evidence="3" id="KW-0813">Transport</keyword>
<proteinExistence type="inferred from homology"/>
<comment type="caution">
    <text evidence="9">The sequence shown here is derived from an EMBL/GenBank/DDBJ whole genome shotgun (WGS) entry which is preliminary data.</text>
</comment>
<accession>A0ABS8G2E4</accession>
<dbReference type="Proteomes" id="UP001198151">
    <property type="component" value="Unassembled WGS sequence"/>
</dbReference>
<keyword evidence="6 8" id="KW-1133">Transmembrane helix</keyword>
<comment type="subcellular location">
    <subcellularLocation>
        <location evidence="1">Cell membrane</location>
        <topology evidence="1">Multi-pass membrane protein</topology>
    </subcellularLocation>
</comment>
<keyword evidence="10" id="KW-1185">Reference proteome</keyword>
<dbReference type="PANTHER" id="PTHR36838:SF4">
    <property type="entry name" value="AUXIN EFFLUX CARRIER FAMILY PROTEIN"/>
    <property type="match status" value="1"/>
</dbReference>
<dbReference type="InterPro" id="IPR004776">
    <property type="entry name" value="Mem_transp_PIN-like"/>
</dbReference>
<evidence type="ECO:0000256" key="1">
    <source>
        <dbReference type="ARBA" id="ARBA00004651"/>
    </source>
</evidence>
<dbReference type="Pfam" id="PF03547">
    <property type="entry name" value="Mem_trans"/>
    <property type="match status" value="1"/>
</dbReference>
<feature type="transmembrane region" description="Helical" evidence="8">
    <location>
        <begin position="169"/>
        <end position="186"/>
    </location>
</feature>
<feature type="transmembrane region" description="Helical" evidence="8">
    <location>
        <begin position="103"/>
        <end position="121"/>
    </location>
</feature>
<evidence type="ECO:0000256" key="4">
    <source>
        <dbReference type="ARBA" id="ARBA00022475"/>
    </source>
</evidence>
<keyword evidence="7 8" id="KW-0472">Membrane</keyword>
<feature type="transmembrane region" description="Helical" evidence="8">
    <location>
        <begin position="229"/>
        <end position="252"/>
    </location>
</feature>
<evidence type="ECO:0000256" key="7">
    <source>
        <dbReference type="ARBA" id="ARBA00023136"/>
    </source>
</evidence>
<dbReference type="EMBL" id="JAJEQX010000044">
    <property type="protein sequence ID" value="MCC2256009.1"/>
    <property type="molecule type" value="Genomic_DNA"/>
</dbReference>
<protein>
    <submittedName>
        <fullName evidence="9">AEC family transporter</fullName>
    </submittedName>
</protein>
<evidence type="ECO:0000256" key="3">
    <source>
        <dbReference type="ARBA" id="ARBA00022448"/>
    </source>
</evidence>
<comment type="similarity">
    <text evidence="2">Belongs to the auxin efflux carrier (TC 2.A.69) family.</text>
</comment>
<organism evidence="9 10">
    <name type="scientific">Ruminococcus turbiniformis</name>
    <dbReference type="NCBI Taxonomy" id="2881258"/>
    <lineage>
        <taxon>Bacteria</taxon>
        <taxon>Bacillati</taxon>
        <taxon>Bacillota</taxon>
        <taxon>Clostridia</taxon>
        <taxon>Eubacteriales</taxon>
        <taxon>Oscillospiraceae</taxon>
        <taxon>Ruminococcus</taxon>
    </lineage>
</organism>
<dbReference type="Gene3D" id="1.20.1530.20">
    <property type="match status" value="1"/>
</dbReference>
<feature type="transmembrane region" description="Helical" evidence="8">
    <location>
        <begin position="289"/>
        <end position="308"/>
    </location>
</feature>
<keyword evidence="4" id="KW-1003">Cell membrane</keyword>
<gene>
    <name evidence="9" type="ORF">LKD70_16580</name>
</gene>
<evidence type="ECO:0000313" key="10">
    <source>
        <dbReference type="Proteomes" id="UP001198151"/>
    </source>
</evidence>
<evidence type="ECO:0000256" key="8">
    <source>
        <dbReference type="SAM" id="Phobius"/>
    </source>
</evidence>
<feature type="transmembrane region" description="Helical" evidence="8">
    <location>
        <begin position="258"/>
        <end position="277"/>
    </location>
</feature>
<dbReference type="InterPro" id="IPR038770">
    <property type="entry name" value="Na+/solute_symporter_sf"/>
</dbReference>
<feature type="transmembrane region" description="Helical" evidence="8">
    <location>
        <begin position="127"/>
        <end position="149"/>
    </location>
</feature>
<evidence type="ECO:0000256" key="6">
    <source>
        <dbReference type="ARBA" id="ARBA00022989"/>
    </source>
</evidence>
<dbReference type="RefSeq" id="WP_227708990.1">
    <property type="nucleotide sequence ID" value="NZ_JAJEQX010000044.1"/>
</dbReference>
<dbReference type="PANTHER" id="PTHR36838">
    <property type="entry name" value="AUXIN EFFLUX CARRIER FAMILY PROTEIN"/>
    <property type="match status" value="1"/>
</dbReference>